<protein>
    <recommendedName>
        <fullName evidence="5">Signal recognition particle subunit SRP72</fullName>
    </recommendedName>
</protein>
<keyword evidence="4" id="KW-1185">Reference proteome</keyword>
<evidence type="ECO:0000256" key="2">
    <source>
        <dbReference type="SAM" id="MobiDB-lite"/>
    </source>
</evidence>
<feature type="compositionally biased region" description="Basic residues" evidence="2">
    <location>
        <begin position="620"/>
        <end position="631"/>
    </location>
</feature>
<feature type="repeat" description="TPR" evidence="1">
    <location>
        <begin position="98"/>
        <end position="131"/>
    </location>
</feature>
<evidence type="ECO:0000313" key="3">
    <source>
        <dbReference type="EMBL" id="KAK2964526.1"/>
    </source>
</evidence>
<evidence type="ECO:0008006" key="5">
    <source>
        <dbReference type="Google" id="ProtNLM"/>
    </source>
</evidence>
<organism evidence="3 4">
    <name type="scientific">Blattamonas nauphoetae</name>
    <dbReference type="NCBI Taxonomy" id="2049346"/>
    <lineage>
        <taxon>Eukaryota</taxon>
        <taxon>Metamonada</taxon>
        <taxon>Preaxostyla</taxon>
        <taxon>Oxymonadida</taxon>
        <taxon>Blattamonas</taxon>
    </lineage>
</organism>
<evidence type="ECO:0000256" key="1">
    <source>
        <dbReference type="PROSITE-ProRule" id="PRU00339"/>
    </source>
</evidence>
<name>A0ABQ9YL91_9EUKA</name>
<dbReference type="Pfam" id="PF17004">
    <property type="entry name" value="SRP_TPR_like"/>
    <property type="match status" value="1"/>
</dbReference>
<gene>
    <name evidence="3" type="ORF">BLNAU_442</name>
</gene>
<accession>A0ABQ9YL91</accession>
<dbReference type="PROSITE" id="PS50005">
    <property type="entry name" value="TPR"/>
    <property type="match status" value="1"/>
</dbReference>
<dbReference type="InterPro" id="IPR019734">
    <property type="entry name" value="TPR_rpt"/>
</dbReference>
<feature type="region of interest" description="Disordered" evidence="2">
    <location>
        <begin position="598"/>
        <end position="646"/>
    </location>
</feature>
<dbReference type="Gene3D" id="1.25.40.10">
    <property type="entry name" value="Tetratricopeptide repeat domain"/>
    <property type="match status" value="2"/>
</dbReference>
<dbReference type="PANTHER" id="PTHR14094">
    <property type="entry name" value="SIGNAL RECOGNITION PARTICLE 72"/>
    <property type="match status" value="1"/>
</dbReference>
<dbReference type="InterPro" id="IPR026270">
    <property type="entry name" value="SRP72"/>
</dbReference>
<proteinExistence type="predicted"/>
<sequence length="720" mass="79739">MDTKKLNKLFQKIGQFAEDEEYEEIIPIADEILKEDATNADALKCKLLALLHTNQNAEVLDITKDQSQFVFERAYALYRLQNYQEASQIVDKIVNPPLNIQLLAAQLAFRLEDYHKSADLFEKLLQLQPDNEEIKVNLAAAYSMCKPEQAISLQSQTTKKKEEFYEGIFNQACARVFTGNYQEALRLLDESERLYREDNKDEAPGMIEKDLAPITAQRGYIYARLGKIGKARAIFAKLVTLKLSDQALVGVNWNNHIVLMGGKVDSVAIRKFRNSTPESVILTKMNGMQREAVLTTKFLLSINSRSFEQARESLALLAPASQPVSSIAGVMQIALRLSDKKTTDQEDVIAAYLAQNGGDKSHVALIQAGHLLSEKKNEEALRMIVDHVSPALLVTPPMLGLISTIRQAHGCSGITAPVSMADALKIWEAVASAKEKETEETNEARKAKKGKGEKDGSAEQSSNESFQPTLGTLLTVPTVTQPASFSFGFASEAELRQNYAALFHLSPASIGAVLSSLRVSKARADLQHRQYQESQREWEFVARLDGGRSPQTRLANAAIALTKVALKAGDADQAVEKLKTCQALDAADADGLEGAEELLKGFNPSRKEQRREKKKDPSGKKKKVKAMRHPPKNFNPQGNPDPNRWVSRKVLQERGIGKRKGRKMKAEATYGKGISQGSAEVAGVYVQQRTQAEIEQDKMMEKLKQANVPQAKKGGKGKRH</sequence>
<dbReference type="SMART" id="SM00028">
    <property type="entry name" value="TPR"/>
    <property type="match status" value="4"/>
</dbReference>
<reference evidence="3 4" key="1">
    <citation type="journal article" date="2022" name="bioRxiv">
        <title>Genomics of Preaxostyla Flagellates Illuminates Evolutionary Transitions and the Path Towards Mitochondrial Loss.</title>
        <authorList>
            <person name="Novak L.V.F."/>
            <person name="Treitli S.C."/>
            <person name="Pyrih J."/>
            <person name="Halakuc P."/>
            <person name="Pipaliya S.V."/>
            <person name="Vacek V."/>
            <person name="Brzon O."/>
            <person name="Soukal P."/>
            <person name="Eme L."/>
            <person name="Dacks J.B."/>
            <person name="Karnkowska A."/>
            <person name="Elias M."/>
            <person name="Hampl V."/>
        </authorList>
    </citation>
    <scope>NUCLEOTIDE SEQUENCE [LARGE SCALE GENOMIC DNA]</scope>
    <source>
        <strain evidence="3">NAU3</strain>
        <tissue evidence="3">Gut</tissue>
    </source>
</reference>
<evidence type="ECO:0000313" key="4">
    <source>
        <dbReference type="Proteomes" id="UP001281761"/>
    </source>
</evidence>
<dbReference type="SUPFAM" id="SSF48452">
    <property type="entry name" value="TPR-like"/>
    <property type="match status" value="1"/>
</dbReference>
<dbReference type="InterPro" id="IPR031545">
    <property type="entry name" value="SRP72_TPR-like"/>
</dbReference>
<dbReference type="EMBL" id="JARBJD010000002">
    <property type="protein sequence ID" value="KAK2964526.1"/>
    <property type="molecule type" value="Genomic_DNA"/>
</dbReference>
<dbReference type="InterPro" id="IPR011990">
    <property type="entry name" value="TPR-like_helical_dom_sf"/>
</dbReference>
<feature type="compositionally biased region" description="Basic and acidic residues" evidence="2">
    <location>
        <begin position="605"/>
        <end position="619"/>
    </location>
</feature>
<feature type="region of interest" description="Disordered" evidence="2">
    <location>
        <begin position="434"/>
        <end position="469"/>
    </location>
</feature>
<feature type="compositionally biased region" description="Basic and acidic residues" evidence="2">
    <location>
        <begin position="434"/>
        <end position="457"/>
    </location>
</feature>
<dbReference type="PIRSF" id="PIRSF038922">
    <property type="entry name" value="SRP72"/>
    <property type="match status" value="1"/>
</dbReference>
<dbReference type="Pfam" id="PF13181">
    <property type="entry name" value="TPR_8"/>
    <property type="match status" value="1"/>
</dbReference>
<comment type="caution">
    <text evidence="3">The sequence shown here is derived from an EMBL/GenBank/DDBJ whole genome shotgun (WGS) entry which is preliminary data.</text>
</comment>
<dbReference type="Proteomes" id="UP001281761">
    <property type="component" value="Unassembled WGS sequence"/>
</dbReference>
<keyword evidence="1" id="KW-0802">TPR repeat</keyword>
<dbReference type="PANTHER" id="PTHR14094:SF9">
    <property type="entry name" value="SIGNAL RECOGNITION PARTICLE SUBUNIT SRP72"/>
    <property type="match status" value="1"/>
</dbReference>